<evidence type="ECO:0000256" key="3">
    <source>
        <dbReference type="ARBA" id="ARBA00023015"/>
    </source>
</evidence>
<dbReference type="InterPro" id="IPR032710">
    <property type="entry name" value="NTF2-like_dom_sf"/>
</dbReference>
<comment type="caution">
    <text evidence="8">The sequence shown here is derived from an EMBL/GenBank/DDBJ whole genome shotgun (WGS) entry which is preliminary data.</text>
</comment>
<evidence type="ECO:0000256" key="2">
    <source>
        <dbReference type="ARBA" id="ARBA00011344"/>
    </source>
</evidence>
<dbReference type="InterPro" id="IPR013249">
    <property type="entry name" value="RNA_pol_sigma70_r4_t2"/>
</dbReference>
<name>A0A7Y9IDJ0_9ACTN</name>
<dbReference type="InterPro" id="IPR013324">
    <property type="entry name" value="RNA_pol_sigma_r3/r4-like"/>
</dbReference>
<evidence type="ECO:0000256" key="5">
    <source>
        <dbReference type="ARBA" id="ARBA00023163"/>
    </source>
</evidence>
<dbReference type="Proteomes" id="UP000569914">
    <property type="component" value="Unassembled WGS sequence"/>
</dbReference>
<organism evidence="8 9">
    <name type="scientific">Microlunatus parietis</name>
    <dbReference type="NCBI Taxonomy" id="682979"/>
    <lineage>
        <taxon>Bacteria</taxon>
        <taxon>Bacillati</taxon>
        <taxon>Actinomycetota</taxon>
        <taxon>Actinomycetes</taxon>
        <taxon>Propionibacteriales</taxon>
        <taxon>Propionibacteriaceae</taxon>
        <taxon>Microlunatus</taxon>
    </lineage>
</organism>
<keyword evidence="3" id="KW-0805">Transcription regulation</keyword>
<evidence type="ECO:0000256" key="1">
    <source>
        <dbReference type="ARBA" id="ARBA00010641"/>
    </source>
</evidence>
<dbReference type="CDD" id="cd06171">
    <property type="entry name" value="Sigma70_r4"/>
    <property type="match status" value="1"/>
</dbReference>
<dbReference type="SUPFAM" id="SSF54427">
    <property type="entry name" value="NTF2-like"/>
    <property type="match status" value="1"/>
</dbReference>
<feature type="domain" description="RNA polymerase sigma-70 region 2" evidence="6">
    <location>
        <begin position="18"/>
        <end position="84"/>
    </location>
</feature>
<dbReference type="InterPro" id="IPR014284">
    <property type="entry name" value="RNA_pol_sigma-70_dom"/>
</dbReference>
<protein>
    <submittedName>
        <fullName evidence="8">RNA polymerase sigma-70 factor (ECF subfamily)</fullName>
    </submittedName>
</protein>
<evidence type="ECO:0000259" key="6">
    <source>
        <dbReference type="Pfam" id="PF04542"/>
    </source>
</evidence>
<dbReference type="PANTHER" id="PTHR30173">
    <property type="entry name" value="SIGMA 19 FACTOR"/>
    <property type="match status" value="1"/>
</dbReference>
<dbReference type="Pfam" id="PF04542">
    <property type="entry name" value="Sigma70_r2"/>
    <property type="match status" value="1"/>
</dbReference>
<accession>A0A7Y9IDJ0</accession>
<dbReference type="GO" id="GO:0006352">
    <property type="term" value="P:DNA-templated transcription initiation"/>
    <property type="evidence" value="ECO:0007669"/>
    <property type="project" value="InterPro"/>
</dbReference>
<dbReference type="InterPro" id="IPR007627">
    <property type="entry name" value="RNA_pol_sigma70_r2"/>
</dbReference>
<proteinExistence type="inferred from homology"/>
<keyword evidence="5" id="KW-0804">Transcription</keyword>
<comment type="subunit">
    <text evidence="2">Interacts transiently with the RNA polymerase catalytic core formed by RpoA, RpoB, RpoC and RpoZ (2 alpha, 1 beta, 1 beta' and 1 omega subunit) to form the RNA polymerase holoenzyme that can initiate transcription.</text>
</comment>
<dbReference type="InterPro" id="IPR013325">
    <property type="entry name" value="RNA_pol_sigma_r2"/>
</dbReference>
<feature type="domain" description="RNA polymerase sigma factor 70 region 4 type 2" evidence="7">
    <location>
        <begin position="138"/>
        <end position="189"/>
    </location>
</feature>
<sequence>MTAATVPALTDAEFEREFEALRSALLAHCYRMVGSYHDAEDLVQETYLRARRGIGDFEGRSSVKTWLYRIATNACLTALQHHSRRFLPSGLGAPSGDPDAPVGTDSTVAWLEPLPDAALGRSGGDPAAEVVERDTVRLALIVAFQHLAPRQRAALLLREVLGWPAAEIAAAMGIGVAAVKSLLQRARVRIAEVRADQEIAEPPDSARDRELLDRWISAFERADVRDLESLISSDFSLEAAGHTTWFRGLAVCLPFLARRQFRPAGQLRMLPTRANGQPAAAGYLRQPDGSYRADHLTVLTIAGGKIIKVTNFLGERPVRDTGLPATMIGNRP</sequence>
<evidence type="ECO:0000259" key="7">
    <source>
        <dbReference type="Pfam" id="PF08281"/>
    </source>
</evidence>
<dbReference type="InterPro" id="IPR036388">
    <property type="entry name" value="WH-like_DNA-bd_sf"/>
</dbReference>
<evidence type="ECO:0000256" key="4">
    <source>
        <dbReference type="ARBA" id="ARBA00023082"/>
    </source>
</evidence>
<dbReference type="PANTHER" id="PTHR30173:SF43">
    <property type="entry name" value="ECF RNA POLYMERASE SIGMA FACTOR SIGI-RELATED"/>
    <property type="match status" value="1"/>
</dbReference>
<dbReference type="GO" id="GO:0016987">
    <property type="term" value="F:sigma factor activity"/>
    <property type="evidence" value="ECO:0007669"/>
    <property type="project" value="UniProtKB-KW"/>
</dbReference>
<dbReference type="AlphaFoldDB" id="A0A7Y9IDJ0"/>
<dbReference type="SUPFAM" id="SSF88946">
    <property type="entry name" value="Sigma2 domain of RNA polymerase sigma factors"/>
    <property type="match status" value="1"/>
</dbReference>
<dbReference type="EMBL" id="JACCBU010000001">
    <property type="protein sequence ID" value="NYE74892.1"/>
    <property type="molecule type" value="Genomic_DNA"/>
</dbReference>
<dbReference type="NCBIfam" id="TIGR02937">
    <property type="entry name" value="sigma70-ECF"/>
    <property type="match status" value="1"/>
</dbReference>
<dbReference type="Gene3D" id="1.10.1740.10">
    <property type="match status" value="1"/>
</dbReference>
<dbReference type="GO" id="GO:0003677">
    <property type="term" value="F:DNA binding"/>
    <property type="evidence" value="ECO:0007669"/>
    <property type="project" value="InterPro"/>
</dbReference>
<gene>
    <name evidence="8" type="ORF">BKA15_006221</name>
</gene>
<evidence type="ECO:0000313" key="9">
    <source>
        <dbReference type="Proteomes" id="UP000569914"/>
    </source>
</evidence>
<keyword evidence="4" id="KW-0731">Sigma factor</keyword>
<dbReference type="InterPro" id="IPR052704">
    <property type="entry name" value="ECF_Sigma-70_Domain"/>
</dbReference>
<dbReference type="NCBIfam" id="TIGR02960">
    <property type="entry name" value="SigX5"/>
    <property type="match status" value="1"/>
</dbReference>
<dbReference type="Gene3D" id="1.10.10.10">
    <property type="entry name" value="Winged helix-like DNA-binding domain superfamily/Winged helix DNA-binding domain"/>
    <property type="match status" value="1"/>
</dbReference>
<dbReference type="SUPFAM" id="SSF88659">
    <property type="entry name" value="Sigma3 and sigma4 domains of RNA polymerase sigma factors"/>
    <property type="match status" value="1"/>
</dbReference>
<dbReference type="NCBIfam" id="NF006089">
    <property type="entry name" value="PRK08241.1"/>
    <property type="match status" value="1"/>
</dbReference>
<comment type="similarity">
    <text evidence="1">Belongs to the sigma-70 factor family. ECF subfamily.</text>
</comment>
<keyword evidence="9" id="KW-1185">Reference proteome</keyword>
<reference evidence="8 9" key="1">
    <citation type="submission" date="2020-07" db="EMBL/GenBank/DDBJ databases">
        <title>Sequencing the genomes of 1000 actinobacteria strains.</title>
        <authorList>
            <person name="Klenk H.-P."/>
        </authorList>
    </citation>
    <scope>NUCLEOTIDE SEQUENCE [LARGE SCALE GENOMIC DNA]</scope>
    <source>
        <strain evidence="8 9">DSM 22083</strain>
    </source>
</reference>
<dbReference type="InterPro" id="IPR014305">
    <property type="entry name" value="RNA_pol_sigma-G_actinobac"/>
</dbReference>
<evidence type="ECO:0000313" key="8">
    <source>
        <dbReference type="EMBL" id="NYE74892.1"/>
    </source>
</evidence>
<dbReference type="RefSeq" id="WP_312879553.1">
    <property type="nucleotide sequence ID" value="NZ_JACCBU010000001.1"/>
</dbReference>
<dbReference type="Pfam" id="PF08281">
    <property type="entry name" value="Sigma70_r4_2"/>
    <property type="match status" value="1"/>
</dbReference>
<dbReference type="Gene3D" id="3.10.450.50">
    <property type="match status" value="1"/>
</dbReference>